<proteinExistence type="predicted"/>
<accession>A0A8S9Y4W7</accession>
<dbReference type="Pfam" id="PF13873">
    <property type="entry name" value="Myb_DNA-bind_5"/>
    <property type="match status" value="1"/>
</dbReference>
<sequence length="75" mass="8821">MERKNKIENKESDAVSLQEKRRAWDEVAQEFNNVPTHTKRTVAQLMKWRGEAVAEEVAARSRLNEQKMANEEELH</sequence>
<keyword evidence="3" id="KW-0805">Transcription regulation</keyword>
<dbReference type="Proteomes" id="UP000466442">
    <property type="component" value="Unassembled WGS sequence"/>
</dbReference>
<evidence type="ECO:0000259" key="6">
    <source>
        <dbReference type="Pfam" id="PF13873"/>
    </source>
</evidence>
<comment type="subunit">
    <text evidence="1">Self-associates forming complexes of several hundred monomers.</text>
</comment>
<name>A0A8S9Y4W7_APOLU</name>
<comment type="caution">
    <text evidence="7">The sequence shown here is derived from an EMBL/GenBank/DDBJ whole genome shotgun (WGS) entry which is preliminary data.</text>
</comment>
<dbReference type="OrthoDB" id="6628530at2759"/>
<keyword evidence="4" id="KW-0804">Transcription</keyword>
<reference evidence="7" key="1">
    <citation type="journal article" date="2021" name="Mol. Ecol. Resour.">
        <title>Apolygus lucorum genome provides insights into omnivorousness and mesophyll feeding.</title>
        <authorList>
            <person name="Liu Y."/>
            <person name="Liu H."/>
            <person name="Wang H."/>
            <person name="Huang T."/>
            <person name="Liu B."/>
            <person name="Yang B."/>
            <person name="Yin L."/>
            <person name="Li B."/>
            <person name="Zhang Y."/>
            <person name="Zhang S."/>
            <person name="Jiang F."/>
            <person name="Zhang X."/>
            <person name="Ren Y."/>
            <person name="Wang B."/>
            <person name="Wang S."/>
            <person name="Lu Y."/>
            <person name="Wu K."/>
            <person name="Fan W."/>
            <person name="Wang G."/>
        </authorList>
    </citation>
    <scope>NUCLEOTIDE SEQUENCE</scope>
    <source>
        <strain evidence="7">12Hb</strain>
    </source>
</reference>
<feature type="domain" description="Myb/SANT-like DNA-binding" evidence="6">
    <location>
        <begin position="3"/>
        <end position="46"/>
    </location>
</feature>
<evidence type="ECO:0000313" key="7">
    <source>
        <dbReference type="EMBL" id="KAF6214895.1"/>
    </source>
</evidence>
<dbReference type="InterPro" id="IPR028002">
    <property type="entry name" value="Myb_DNA-bind_5"/>
</dbReference>
<gene>
    <name evidence="7" type="ORF">GE061_009640</name>
</gene>
<protein>
    <recommendedName>
        <fullName evidence="2">Regulatory protein zeste</fullName>
    </recommendedName>
</protein>
<evidence type="ECO:0000256" key="1">
    <source>
        <dbReference type="ARBA" id="ARBA00011764"/>
    </source>
</evidence>
<evidence type="ECO:0000256" key="2">
    <source>
        <dbReference type="ARBA" id="ARBA00016807"/>
    </source>
</evidence>
<organism evidence="7 8">
    <name type="scientific">Apolygus lucorum</name>
    <name type="common">Small green plant bug</name>
    <name type="synonym">Lygocoris lucorum</name>
    <dbReference type="NCBI Taxonomy" id="248454"/>
    <lineage>
        <taxon>Eukaryota</taxon>
        <taxon>Metazoa</taxon>
        <taxon>Ecdysozoa</taxon>
        <taxon>Arthropoda</taxon>
        <taxon>Hexapoda</taxon>
        <taxon>Insecta</taxon>
        <taxon>Pterygota</taxon>
        <taxon>Neoptera</taxon>
        <taxon>Paraneoptera</taxon>
        <taxon>Hemiptera</taxon>
        <taxon>Heteroptera</taxon>
        <taxon>Panheteroptera</taxon>
        <taxon>Cimicomorpha</taxon>
        <taxon>Miridae</taxon>
        <taxon>Mirini</taxon>
        <taxon>Apolygus</taxon>
    </lineage>
</organism>
<evidence type="ECO:0000313" key="8">
    <source>
        <dbReference type="Proteomes" id="UP000466442"/>
    </source>
</evidence>
<evidence type="ECO:0000256" key="5">
    <source>
        <dbReference type="ARBA" id="ARBA00025466"/>
    </source>
</evidence>
<dbReference type="AlphaFoldDB" id="A0A8S9Y4W7"/>
<comment type="function">
    <text evidence="5">Involved in transvection phenomena (= synapsis-dependent gene expression), where the synaptic pairing of chromosomes carrying genes with which zeste interacts influences the expression of these genes. Zeste binds to DNA and stimulates transcription from a nearby promoter.</text>
</comment>
<dbReference type="EMBL" id="WIXP02000002">
    <property type="protein sequence ID" value="KAF6214895.1"/>
    <property type="molecule type" value="Genomic_DNA"/>
</dbReference>
<evidence type="ECO:0000256" key="4">
    <source>
        <dbReference type="ARBA" id="ARBA00023163"/>
    </source>
</evidence>
<keyword evidence="8" id="KW-1185">Reference proteome</keyword>
<evidence type="ECO:0000256" key="3">
    <source>
        <dbReference type="ARBA" id="ARBA00023015"/>
    </source>
</evidence>